<dbReference type="Proteomes" id="UP001238467">
    <property type="component" value="Unassembled WGS sequence"/>
</dbReference>
<dbReference type="RefSeq" id="WP_307060392.1">
    <property type="nucleotide sequence ID" value="NZ_JAUSUH010000004.1"/>
</dbReference>
<sequence length="69" mass="7552">MELILSICLIASPGTCREEAVSVGLERPPAPVQCLVGAMPVIAEWRETHPKWKVLKWRCAPPGSSGREI</sequence>
<comment type="caution">
    <text evidence="1">The sequence shown here is derived from an EMBL/GenBank/DDBJ whole genome shotgun (WGS) entry which is preliminary data.</text>
</comment>
<reference evidence="1 2" key="1">
    <citation type="submission" date="2023-07" db="EMBL/GenBank/DDBJ databases">
        <title>Genomic Encyclopedia of Type Strains, Phase IV (KMG-IV): sequencing the most valuable type-strain genomes for metagenomic binning, comparative biology and taxonomic classification.</title>
        <authorList>
            <person name="Goeker M."/>
        </authorList>
    </citation>
    <scope>NUCLEOTIDE SEQUENCE [LARGE SCALE GENOMIC DNA]</scope>
    <source>
        <strain evidence="1 2">DSM 1277</strain>
    </source>
</reference>
<accession>A0ABU0DH71</accession>
<proteinExistence type="predicted"/>
<protein>
    <recommendedName>
        <fullName evidence="3">Secreted protein</fullName>
    </recommendedName>
</protein>
<dbReference type="EMBL" id="JAUSUH010000004">
    <property type="protein sequence ID" value="MDQ0347776.1"/>
    <property type="molecule type" value="Genomic_DNA"/>
</dbReference>
<gene>
    <name evidence="1" type="ORF">J2S76_002203</name>
</gene>
<name>A0ABU0DH71_9HYPH</name>
<evidence type="ECO:0008006" key="3">
    <source>
        <dbReference type="Google" id="ProtNLM"/>
    </source>
</evidence>
<evidence type="ECO:0000313" key="2">
    <source>
        <dbReference type="Proteomes" id="UP001238467"/>
    </source>
</evidence>
<evidence type="ECO:0000313" key="1">
    <source>
        <dbReference type="EMBL" id="MDQ0347776.1"/>
    </source>
</evidence>
<organism evidence="1 2">
    <name type="scientific">Ancylobacter vacuolatus</name>
    <dbReference type="NCBI Taxonomy" id="223389"/>
    <lineage>
        <taxon>Bacteria</taxon>
        <taxon>Pseudomonadati</taxon>
        <taxon>Pseudomonadota</taxon>
        <taxon>Alphaproteobacteria</taxon>
        <taxon>Hyphomicrobiales</taxon>
        <taxon>Xanthobacteraceae</taxon>
        <taxon>Ancylobacter</taxon>
    </lineage>
</organism>
<keyword evidence="2" id="KW-1185">Reference proteome</keyword>